<organism evidence="1 2">
    <name type="scientific">Solanum commersonii</name>
    <name type="common">Commerson's wild potato</name>
    <name type="synonym">Commerson's nightshade</name>
    <dbReference type="NCBI Taxonomy" id="4109"/>
    <lineage>
        <taxon>Eukaryota</taxon>
        <taxon>Viridiplantae</taxon>
        <taxon>Streptophyta</taxon>
        <taxon>Embryophyta</taxon>
        <taxon>Tracheophyta</taxon>
        <taxon>Spermatophyta</taxon>
        <taxon>Magnoliopsida</taxon>
        <taxon>eudicotyledons</taxon>
        <taxon>Gunneridae</taxon>
        <taxon>Pentapetalae</taxon>
        <taxon>asterids</taxon>
        <taxon>lamiids</taxon>
        <taxon>Solanales</taxon>
        <taxon>Solanaceae</taxon>
        <taxon>Solanoideae</taxon>
        <taxon>Solaneae</taxon>
        <taxon>Solanum</taxon>
    </lineage>
</organism>
<comment type="caution">
    <text evidence="1">The sequence shown here is derived from an EMBL/GenBank/DDBJ whole genome shotgun (WGS) entry which is preliminary data.</text>
</comment>
<keyword evidence="2" id="KW-1185">Reference proteome</keyword>
<dbReference type="OrthoDB" id="1748430at2759"/>
<dbReference type="SUPFAM" id="SSF56219">
    <property type="entry name" value="DNase I-like"/>
    <property type="match status" value="1"/>
</dbReference>
<dbReference type="EMBL" id="JACXVP010000001">
    <property type="protein sequence ID" value="KAG5631177.1"/>
    <property type="molecule type" value="Genomic_DNA"/>
</dbReference>
<proteinExistence type="predicted"/>
<dbReference type="Proteomes" id="UP000824120">
    <property type="component" value="Chromosome 1"/>
</dbReference>
<name>A0A9J6B397_SOLCO</name>
<dbReference type="InterPro" id="IPR036691">
    <property type="entry name" value="Endo/exonu/phosph_ase_sf"/>
</dbReference>
<dbReference type="AlphaFoldDB" id="A0A9J6B397"/>
<evidence type="ECO:0000313" key="2">
    <source>
        <dbReference type="Proteomes" id="UP000824120"/>
    </source>
</evidence>
<reference evidence="1 2" key="1">
    <citation type="submission" date="2020-09" db="EMBL/GenBank/DDBJ databases">
        <title>De no assembly of potato wild relative species, Solanum commersonii.</title>
        <authorList>
            <person name="Cho K."/>
        </authorList>
    </citation>
    <scope>NUCLEOTIDE SEQUENCE [LARGE SCALE GENOMIC DNA]</scope>
    <source>
        <strain evidence="1">LZ3.2</strain>
        <tissue evidence="1">Leaf</tissue>
    </source>
</reference>
<dbReference type="Gene3D" id="3.60.10.10">
    <property type="entry name" value="Endonuclease/exonuclease/phosphatase"/>
    <property type="match status" value="1"/>
</dbReference>
<dbReference type="PANTHER" id="PTHR33710">
    <property type="entry name" value="BNAC02G09200D PROTEIN"/>
    <property type="match status" value="1"/>
</dbReference>
<evidence type="ECO:0000313" key="1">
    <source>
        <dbReference type="EMBL" id="KAG5631177.1"/>
    </source>
</evidence>
<accession>A0A9J6B397</accession>
<sequence>MENNEKLAVVDCHFEDSQILTISESPNRVLHDIISHNVDENGILEIDGPELSARTNLEEVADDVLAQIAKEVDLSPSLLKVARKDKNQGDGENAQTIRIQPKINNEQQLTHKILPHEFVVTMVSAKCSSKQRLALWDDIYHIKENINGTWLVRGDFNVVLNVKEKIRGLPISNADHEDFDCCISTCDLVETRFKESHFIWWNERSDNDCIFKRLDRIIFNQQMQKLFKHMDVEHLPLIGSDHSPMFLTGEERRSQYRKPFRFLKLWTNHAFFHE</sequence>
<gene>
    <name evidence="1" type="ORF">H5410_002894</name>
</gene>
<protein>
    <submittedName>
        <fullName evidence="1">Uncharacterized protein</fullName>
    </submittedName>
</protein>
<dbReference type="PANTHER" id="PTHR33710:SF79">
    <property type="entry name" value="OS06G0205337 PROTEIN"/>
    <property type="match status" value="1"/>
</dbReference>